<proteinExistence type="predicted"/>
<comment type="caution">
    <text evidence="2">The sequence shown here is derived from an EMBL/GenBank/DDBJ whole genome shotgun (WGS) entry which is preliminary data.</text>
</comment>
<sequence length="40" mass="4568">MRRGKKQRGVREMVQRERGKKSGVPLFGAMLMFPCDGSRS</sequence>
<protein>
    <submittedName>
        <fullName evidence="2">Leucine-rich repeat extensin-like protein 3</fullName>
    </submittedName>
</protein>
<dbReference type="Proteomes" id="UP001140949">
    <property type="component" value="Unassembled WGS sequence"/>
</dbReference>
<gene>
    <name evidence="2" type="ORF">M6B38_233665</name>
</gene>
<reference evidence="2" key="1">
    <citation type="journal article" date="2023" name="GigaByte">
        <title>Genome assembly of the bearded iris, Iris pallida Lam.</title>
        <authorList>
            <person name="Bruccoleri R.E."/>
            <person name="Oakeley E.J."/>
            <person name="Faust A.M.E."/>
            <person name="Altorfer M."/>
            <person name="Dessus-Babus S."/>
            <person name="Burckhardt D."/>
            <person name="Oertli M."/>
            <person name="Naumann U."/>
            <person name="Petersen F."/>
            <person name="Wong J."/>
        </authorList>
    </citation>
    <scope>NUCLEOTIDE SEQUENCE</scope>
    <source>
        <strain evidence="2">GSM-AAB239-AS_SAM_17_03QT</strain>
    </source>
</reference>
<dbReference type="EMBL" id="JANAVB010042617">
    <property type="protein sequence ID" value="KAJ6794034.1"/>
    <property type="molecule type" value="Genomic_DNA"/>
</dbReference>
<dbReference type="AlphaFoldDB" id="A0AAX6DQG2"/>
<reference evidence="2" key="2">
    <citation type="submission" date="2023-04" db="EMBL/GenBank/DDBJ databases">
        <authorList>
            <person name="Bruccoleri R.E."/>
            <person name="Oakeley E.J."/>
            <person name="Faust A.-M."/>
            <person name="Dessus-Babus S."/>
            <person name="Altorfer M."/>
            <person name="Burckhardt D."/>
            <person name="Oertli M."/>
            <person name="Naumann U."/>
            <person name="Petersen F."/>
            <person name="Wong J."/>
        </authorList>
    </citation>
    <scope>NUCLEOTIDE SEQUENCE</scope>
    <source>
        <strain evidence="2">GSM-AAB239-AS_SAM_17_03QT</strain>
        <tissue evidence="2">Leaf</tissue>
    </source>
</reference>
<evidence type="ECO:0000313" key="3">
    <source>
        <dbReference type="Proteomes" id="UP001140949"/>
    </source>
</evidence>
<accession>A0AAX6DQG2</accession>
<name>A0AAX6DQG2_IRIPA</name>
<evidence type="ECO:0000256" key="1">
    <source>
        <dbReference type="SAM" id="MobiDB-lite"/>
    </source>
</evidence>
<organism evidence="2 3">
    <name type="scientific">Iris pallida</name>
    <name type="common">Sweet iris</name>
    <dbReference type="NCBI Taxonomy" id="29817"/>
    <lineage>
        <taxon>Eukaryota</taxon>
        <taxon>Viridiplantae</taxon>
        <taxon>Streptophyta</taxon>
        <taxon>Embryophyta</taxon>
        <taxon>Tracheophyta</taxon>
        <taxon>Spermatophyta</taxon>
        <taxon>Magnoliopsida</taxon>
        <taxon>Liliopsida</taxon>
        <taxon>Asparagales</taxon>
        <taxon>Iridaceae</taxon>
        <taxon>Iridoideae</taxon>
        <taxon>Irideae</taxon>
        <taxon>Iris</taxon>
    </lineage>
</organism>
<keyword evidence="3" id="KW-1185">Reference proteome</keyword>
<feature type="region of interest" description="Disordered" evidence="1">
    <location>
        <begin position="1"/>
        <end position="21"/>
    </location>
</feature>
<evidence type="ECO:0000313" key="2">
    <source>
        <dbReference type="EMBL" id="KAJ6794034.1"/>
    </source>
</evidence>